<keyword evidence="4" id="KW-0862">Zinc</keyword>
<evidence type="ECO:0000256" key="1">
    <source>
        <dbReference type="ARBA" id="ARBA00004123"/>
    </source>
</evidence>
<dbReference type="EMBL" id="CM004400">
    <property type="protein sequence ID" value="OAY31426.1"/>
    <property type="molecule type" value="Genomic_DNA"/>
</dbReference>
<evidence type="ECO:0000259" key="8">
    <source>
        <dbReference type="PROSITE" id="PS50157"/>
    </source>
</evidence>
<dbReference type="PANTHER" id="PTHR47287">
    <property type="entry name" value="C2H2 AND C2HC ZINC FINGERS SUPERFAMILY PROTEIN"/>
    <property type="match status" value="1"/>
</dbReference>
<evidence type="ECO:0000256" key="6">
    <source>
        <dbReference type="PROSITE-ProRule" id="PRU00042"/>
    </source>
</evidence>
<dbReference type="AlphaFoldDB" id="A0A2C9UML3"/>
<feature type="domain" description="C2H2-type" evidence="8">
    <location>
        <begin position="43"/>
        <end position="70"/>
    </location>
</feature>
<dbReference type="Proteomes" id="UP000091857">
    <property type="component" value="Chromosome 14"/>
</dbReference>
<dbReference type="InterPro" id="IPR013087">
    <property type="entry name" value="Znf_C2H2_type"/>
</dbReference>
<dbReference type="SUPFAM" id="SSF57667">
    <property type="entry name" value="beta-beta-alpha zinc fingers"/>
    <property type="match status" value="1"/>
</dbReference>
<evidence type="ECO:0000256" key="3">
    <source>
        <dbReference type="ARBA" id="ARBA00022771"/>
    </source>
</evidence>
<dbReference type="InterPro" id="IPR036236">
    <property type="entry name" value="Znf_C2H2_sf"/>
</dbReference>
<gene>
    <name evidence="9" type="ORF">MANES_14G111200v8</name>
</gene>
<name>A0A2C9UML3_MANES</name>
<evidence type="ECO:0000313" key="10">
    <source>
        <dbReference type="Proteomes" id="UP000091857"/>
    </source>
</evidence>
<dbReference type="GO" id="GO:0008270">
    <property type="term" value="F:zinc ion binding"/>
    <property type="evidence" value="ECO:0007669"/>
    <property type="project" value="UniProtKB-KW"/>
</dbReference>
<evidence type="ECO:0000256" key="7">
    <source>
        <dbReference type="SAM" id="MobiDB-lite"/>
    </source>
</evidence>
<sequence length="163" mass="18207">MDFQPNTSLHLSLPNNQINLELVLEPSSSSSSSPYSPAEPRIFSCNYCQRKFYSSQALGGHQNAHKLERTLAKKSRELSSAVRAHGGTNSRSGSSSMSGFNLARRNQAGFEHRHGHGARFVDEVGYGRREMNYGGSRDDSWSTGYRPENDQEELNQLDLSLRL</sequence>
<feature type="region of interest" description="Disordered" evidence="7">
    <location>
        <begin position="75"/>
        <end position="100"/>
    </location>
</feature>
<dbReference type="GO" id="GO:0009788">
    <property type="term" value="P:negative regulation of abscisic acid-activated signaling pathway"/>
    <property type="evidence" value="ECO:0007669"/>
    <property type="project" value="InterPro"/>
</dbReference>
<feature type="region of interest" description="Disordered" evidence="7">
    <location>
        <begin position="132"/>
        <end position="163"/>
    </location>
</feature>
<keyword evidence="5" id="KW-0539">Nucleus</keyword>
<keyword evidence="10" id="KW-1185">Reference proteome</keyword>
<accession>A0A2C9UML3</accession>
<dbReference type="FunFam" id="3.30.160.60:FF:001366">
    <property type="entry name" value="Zinc finger protein 2"/>
    <property type="match status" value="1"/>
</dbReference>
<organism evidence="9 10">
    <name type="scientific">Manihot esculenta</name>
    <name type="common">Cassava</name>
    <name type="synonym">Jatropha manihot</name>
    <dbReference type="NCBI Taxonomy" id="3983"/>
    <lineage>
        <taxon>Eukaryota</taxon>
        <taxon>Viridiplantae</taxon>
        <taxon>Streptophyta</taxon>
        <taxon>Embryophyta</taxon>
        <taxon>Tracheophyta</taxon>
        <taxon>Spermatophyta</taxon>
        <taxon>Magnoliopsida</taxon>
        <taxon>eudicotyledons</taxon>
        <taxon>Gunneridae</taxon>
        <taxon>Pentapetalae</taxon>
        <taxon>rosids</taxon>
        <taxon>fabids</taxon>
        <taxon>Malpighiales</taxon>
        <taxon>Euphorbiaceae</taxon>
        <taxon>Crotonoideae</taxon>
        <taxon>Manihoteae</taxon>
        <taxon>Manihot</taxon>
    </lineage>
</organism>
<dbReference type="OMA" id="YTSEHVQ"/>
<evidence type="ECO:0000313" key="9">
    <source>
        <dbReference type="EMBL" id="OAY31426.1"/>
    </source>
</evidence>
<keyword evidence="2" id="KW-0479">Metal-binding</keyword>
<keyword evidence="3 6" id="KW-0863">Zinc-finger</keyword>
<dbReference type="PANTHER" id="PTHR47287:SF15">
    <property type="entry name" value="ZINC FINGER PROTEIN 3-LIKE"/>
    <property type="match status" value="1"/>
</dbReference>
<protein>
    <recommendedName>
        <fullName evidence="8">C2H2-type domain-containing protein</fullName>
    </recommendedName>
</protein>
<dbReference type="STRING" id="3983.A0A2C9UML3"/>
<evidence type="ECO:0000256" key="2">
    <source>
        <dbReference type="ARBA" id="ARBA00022723"/>
    </source>
</evidence>
<dbReference type="PROSITE" id="PS50157">
    <property type="entry name" value="ZINC_FINGER_C2H2_2"/>
    <property type="match status" value="1"/>
</dbReference>
<evidence type="ECO:0000256" key="4">
    <source>
        <dbReference type="ARBA" id="ARBA00022833"/>
    </source>
</evidence>
<feature type="compositionally biased region" description="Low complexity" evidence="7">
    <location>
        <begin position="86"/>
        <end position="99"/>
    </location>
</feature>
<reference evidence="10" key="1">
    <citation type="journal article" date="2016" name="Nat. Biotechnol.">
        <title>Sequencing wild and cultivated cassava and related species reveals extensive interspecific hybridization and genetic diversity.</title>
        <authorList>
            <person name="Bredeson J.V."/>
            <person name="Lyons J.B."/>
            <person name="Prochnik S.E."/>
            <person name="Wu G.A."/>
            <person name="Ha C.M."/>
            <person name="Edsinger-Gonzales E."/>
            <person name="Grimwood J."/>
            <person name="Schmutz J."/>
            <person name="Rabbi I.Y."/>
            <person name="Egesi C."/>
            <person name="Nauluvula P."/>
            <person name="Lebot V."/>
            <person name="Ndunguru J."/>
            <person name="Mkamilo G."/>
            <person name="Bart R.S."/>
            <person name="Setter T.L."/>
            <person name="Gleadow R.M."/>
            <person name="Kulakow P."/>
            <person name="Ferguson M.E."/>
            <person name="Rounsley S."/>
            <person name="Rokhsar D.S."/>
        </authorList>
    </citation>
    <scope>NUCLEOTIDE SEQUENCE [LARGE SCALE GENOMIC DNA]</scope>
    <source>
        <strain evidence="10">cv. AM560-2</strain>
    </source>
</reference>
<dbReference type="PROSITE" id="PS00028">
    <property type="entry name" value="ZINC_FINGER_C2H2_1"/>
    <property type="match status" value="1"/>
</dbReference>
<dbReference type="Gene3D" id="3.30.160.60">
    <property type="entry name" value="Classic Zinc Finger"/>
    <property type="match status" value="1"/>
</dbReference>
<comment type="subcellular location">
    <subcellularLocation>
        <location evidence="1">Nucleus</location>
    </subcellularLocation>
</comment>
<dbReference type="Gramene" id="Manes.14G111200.1.v8.1">
    <property type="protein sequence ID" value="Manes.14G111200.1.v8.1.CDS.1"/>
    <property type="gene ID" value="Manes.14G111200.v8.1"/>
</dbReference>
<dbReference type="InterPro" id="IPR044246">
    <property type="entry name" value="ZFP3-like"/>
</dbReference>
<comment type="caution">
    <text evidence="9">The sequence shown here is derived from an EMBL/GenBank/DDBJ whole genome shotgun (WGS) entry which is preliminary data.</text>
</comment>
<evidence type="ECO:0000256" key="5">
    <source>
        <dbReference type="ARBA" id="ARBA00023242"/>
    </source>
</evidence>
<dbReference type="GO" id="GO:0005634">
    <property type="term" value="C:nucleus"/>
    <property type="evidence" value="ECO:0007669"/>
    <property type="project" value="UniProtKB-SubCell"/>
</dbReference>
<dbReference type="OrthoDB" id="1933825at2759"/>
<proteinExistence type="predicted"/>